<name>A0A6A4H2L6_9AGAR</name>
<dbReference type="Pfam" id="PF18759">
    <property type="entry name" value="Plavaka"/>
    <property type="match status" value="1"/>
</dbReference>
<dbReference type="InterPro" id="IPR041078">
    <property type="entry name" value="Plavaka"/>
</dbReference>
<keyword evidence="3" id="KW-1185">Reference proteome</keyword>
<sequence length="777" mass="89460">MHQRFAEAYPGPAPTVYGEQETTFEAQRAMQESRLEQPWSPFADIEEWELARWMAKSVNQTEADEYLKLNIVKNRMNLSFKSKYMFFKKIDNLPGGPCEVPLEEEHELWMRNPVECIVDLIGNPAFREFMGYSPERVFDAEDGSNQMFDEMWTGEWWWKMQSRLPAGRVVSPVILSSDKTKLTAFHGDKSAWPVYLTIGNISKDIRRQASAHAMVLIGYIPVSKFSCFRLSSRSAASHRFFHHCMTVLLQPLEKAGRDGVRVRHIHPILAAYIADHPEQCLIACCKENRCPKCTVLPNNRGSSTLADLRTEEFRRERGVFEARIRPVFKPFWESLPFTDIFLSITPDILHQLHKGVFKDHLVSWVTTILRKKDIDDRFSCIPDHPGLRHFKIGITFEHKEMQKVLLGILAGAVNSRVVSAAQGLLDFIFYAQYHRHTEETLARMTAALERFHKYQDVFIELGIRDHFNIPKIHSMVHYIDCIRASGSLDGYNTEISERLHIDYAKKAYAASNKRDYHEQMTIWLCRQEAIVRQTAYLDWCSSSLTANTEGSDDEDSGSDSDGEEEDEPEQVDAPRIVDLASSRSVDRAYSLTKTPSRRMVSVRTIEEEFGIHDFIPSLNKFLRSNITHYSPANRHDKFSLHSSIRILIPAAGHVKDSKRVVRVRLRAAQLRLVFELPSHLGAFPHPLVYVHWFRNFPSHPDPQTGMYGLTRSTHNHLPNGQVLAATRLFSGCHVIPQFGRDAVPPEWSSLNVLDKASSFFFNHYLDFYIFERVNRSS</sequence>
<dbReference type="Proteomes" id="UP000799118">
    <property type="component" value="Unassembled WGS sequence"/>
</dbReference>
<gene>
    <name evidence="2" type="ORF">BT96DRAFT_959531</name>
</gene>
<feature type="compositionally biased region" description="Acidic residues" evidence="1">
    <location>
        <begin position="550"/>
        <end position="570"/>
    </location>
</feature>
<accession>A0A6A4H2L6</accession>
<dbReference type="AlphaFoldDB" id="A0A6A4H2L6"/>
<dbReference type="EMBL" id="ML769618">
    <property type="protein sequence ID" value="KAE9391614.1"/>
    <property type="molecule type" value="Genomic_DNA"/>
</dbReference>
<evidence type="ECO:0000313" key="2">
    <source>
        <dbReference type="EMBL" id="KAE9391614.1"/>
    </source>
</evidence>
<feature type="region of interest" description="Disordered" evidence="1">
    <location>
        <begin position="547"/>
        <end position="574"/>
    </location>
</feature>
<organism evidence="2 3">
    <name type="scientific">Gymnopus androsaceus JB14</name>
    <dbReference type="NCBI Taxonomy" id="1447944"/>
    <lineage>
        <taxon>Eukaryota</taxon>
        <taxon>Fungi</taxon>
        <taxon>Dikarya</taxon>
        <taxon>Basidiomycota</taxon>
        <taxon>Agaricomycotina</taxon>
        <taxon>Agaricomycetes</taxon>
        <taxon>Agaricomycetidae</taxon>
        <taxon>Agaricales</taxon>
        <taxon>Marasmiineae</taxon>
        <taxon>Omphalotaceae</taxon>
        <taxon>Gymnopus</taxon>
    </lineage>
</organism>
<reference evidence="2" key="1">
    <citation type="journal article" date="2019" name="Environ. Microbiol.">
        <title>Fungal ecological strategies reflected in gene transcription - a case study of two litter decomposers.</title>
        <authorList>
            <person name="Barbi F."/>
            <person name="Kohler A."/>
            <person name="Barry K."/>
            <person name="Baskaran P."/>
            <person name="Daum C."/>
            <person name="Fauchery L."/>
            <person name="Ihrmark K."/>
            <person name="Kuo A."/>
            <person name="LaButti K."/>
            <person name="Lipzen A."/>
            <person name="Morin E."/>
            <person name="Grigoriev I.V."/>
            <person name="Henrissat B."/>
            <person name="Lindahl B."/>
            <person name="Martin F."/>
        </authorList>
    </citation>
    <scope>NUCLEOTIDE SEQUENCE</scope>
    <source>
        <strain evidence="2">JB14</strain>
    </source>
</reference>
<evidence type="ECO:0000256" key="1">
    <source>
        <dbReference type="SAM" id="MobiDB-lite"/>
    </source>
</evidence>
<dbReference type="OrthoDB" id="2418900at2759"/>
<proteinExistence type="predicted"/>
<protein>
    <submittedName>
        <fullName evidence="2">Uncharacterized protein</fullName>
    </submittedName>
</protein>
<evidence type="ECO:0000313" key="3">
    <source>
        <dbReference type="Proteomes" id="UP000799118"/>
    </source>
</evidence>